<dbReference type="InterPro" id="IPR051620">
    <property type="entry name" value="ORF904-like_C"/>
</dbReference>
<dbReference type="GO" id="GO:0005524">
    <property type="term" value="F:ATP binding"/>
    <property type="evidence" value="ECO:0007669"/>
    <property type="project" value="UniProtKB-KW"/>
</dbReference>
<dbReference type="GO" id="GO:0016787">
    <property type="term" value="F:hydrolase activity"/>
    <property type="evidence" value="ECO:0007669"/>
    <property type="project" value="UniProtKB-KW"/>
</dbReference>
<proteinExistence type="predicted"/>
<protein>
    <submittedName>
        <fullName evidence="6">DNA primase</fullName>
    </submittedName>
</protein>
<feature type="domain" description="SF3 helicase" evidence="5">
    <location>
        <begin position="468"/>
        <end position="627"/>
    </location>
</feature>
<keyword evidence="7" id="KW-1185">Reference proteome</keyword>
<gene>
    <name evidence="6" type="ORF">FZ041_12455</name>
</gene>
<reference evidence="6 7" key="1">
    <citation type="submission" date="2019-08" db="EMBL/GenBank/DDBJ databases">
        <title>Selenomonas sp. mPRGC5 and Selenomonas sp. mPRGC8 isolated from ruminal fluid of dairy goat (Capra hircus).</title>
        <authorList>
            <person name="Poothong S."/>
            <person name="Nuengjamnong C."/>
            <person name="Tanasupawat S."/>
        </authorList>
    </citation>
    <scope>NUCLEOTIDE SEQUENCE [LARGE SCALE GENOMIC DNA]</scope>
    <source>
        <strain evidence="7">mPRGC8</strain>
    </source>
</reference>
<sequence length="750" mass="84160">MREFTLYQADVCGQERNTSYPHKLVIRSIADLVVAVGKDHTCGLFRNDHRSNDDFLECDVDAMDNDNDHSDVPVDWISAEQFAEEFSEVDFVLIPSRHNNKQKGDKSARPRYHVLFPHKKITGSAECAALKQEIHQHYPFFDGGALDAARFLYGSEVQVEDIIWHEGSMDIQEFLARNAPPVGTIPQGKRNSTLSHYAGRVVMRFGFSEESKAIFRIEADKCDPPLSDAELNKIWNSAGKFARKVASAPGYVPPDEYNAVLPKGPAGSLKPLDYSDIGQAKVLASEYGDELKFNQATDFLHYNGVIWEESFQSAVGATEQFLDLQLADAQLMVFQTKQALINAGLSEDDLDGKKPPKDSGADVIRLFGEYLTALGYLAFVMKRRDMRYIKSAMEASKPMLFVEHSELDKDEFLLNTPESTYDLRLGLMGKMEHRAADLITKVTYCEPGSKGAELWQDALQKTFCGDQELIDYVQDVVGLAAIGKVYVEALIIAYGEGRNGKSTFFNTIARVLGTYSWALSSDALIVGCRRNVKWEVTELKGRRFVIAAELEEGTRLSTSMLKQITSTDKIQGEKKFKDPSPFTPSHSTVLYTNHLPKVGAMDEGTWRRLIVIPFNAVFEKSSDRKNYADYLVEEAGPAVLSWIIEGAERVIAKGHKLTNPKIVQDAIDAYRSDNNWLSAFMEECCDTGETCRAKSGELYQEYRVWCERVGEFTRSAAEFSNTLINYGFEKQKTKKGMVFKGVSLKSAFDE</sequence>
<dbReference type="Pfam" id="PF19263">
    <property type="entry name" value="DUF5906"/>
    <property type="match status" value="1"/>
</dbReference>
<evidence type="ECO:0000256" key="3">
    <source>
        <dbReference type="ARBA" id="ARBA00022806"/>
    </source>
</evidence>
<evidence type="ECO:0000256" key="2">
    <source>
        <dbReference type="ARBA" id="ARBA00022801"/>
    </source>
</evidence>
<keyword evidence="2" id="KW-0378">Hydrolase</keyword>
<keyword evidence="3" id="KW-0347">Helicase</keyword>
<dbReference type="PANTHER" id="PTHR35372">
    <property type="entry name" value="ATP BINDING PROTEIN-RELATED"/>
    <property type="match status" value="1"/>
</dbReference>
<dbReference type="AlphaFoldDB" id="A0A5D6WGF7"/>
<dbReference type="RefSeq" id="WP_149189796.1">
    <property type="nucleotide sequence ID" value="NZ_VTOZ01000032.1"/>
</dbReference>
<keyword evidence="4" id="KW-0067">ATP-binding</keyword>
<evidence type="ECO:0000259" key="5">
    <source>
        <dbReference type="PROSITE" id="PS51206"/>
    </source>
</evidence>
<dbReference type="InterPro" id="IPR004968">
    <property type="entry name" value="DNA_primase/NTPase_C"/>
</dbReference>
<dbReference type="InterPro" id="IPR045455">
    <property type="entry name" value="NrS-1_pol-like_helicase"/>
</dbReference>
<dbReference type="InterPro" id="IPR014820">
    <property type="entry name" value="PriCT_1"/>
</dbReference>
<dbReference type="PANTHER" id="PTHR35372:SF2">
    <property type="entry name" value="SF3 HELICASE DOMAIN-CONTAINING PROTEIN"/>
    <property type="match status" value="1"/>
</dbReference>
<dbReference type="GO" id="GO:0004386">
    <property type="term" value="F:helicase activity"/>
    <property type="evidence" value="ECO:0007669"/>
    <property type="project" value="UniProtKB-KW"/>
</dbReference>
<accession>A0A5D6WGF7</accession>
<dbReference type="EMBL" id="VTOZ01000032">
    <property type="protein sequence ID" value="TYZ27116.1"/>
    <property type="molecule type" value="Genomic_DNA"/>
</dbReference>
<keyword evidence="1" id="KW-0547">Nucleotide-binding</keyword>
<evidence type="ECO:0000256" key="1">
    <source>
        <dbReference type="ARBA" id="ARBA00022741"/>
    </source>
</evidence>
<dbReference type="NCBIfam" id="TIGR01613">
    <property type="entry name" value="primase_Cterm"/>
    <property type="match status" value="1"/>
</dbReference>
<evidence type="ECO:0000313" key="7">
    <source>
        <dbReference type="Proteomes" id="UP000322783"/>
    </source>
</evidence>
<dbReference type="InterPro" id="IPR027417">
    <property type="entry name" value="P-loop_NTPase"/>
</dbReference>
<dbReference type="InterPro" id="IPR014818">
    <property type="entry name" value="Phage/plasmid_primase_P4_C"/>
</dbReference>
<organism evidence="6 7">
    <name type="scientific">Selenomonas caprae</name>
    <dbReference type="NCBI Taxonomy" id="2606905"/>
    <lineage>
        <taxon>Bacteria</taxon>
        <taxon>Bacillati</taxon>
        <taxon>Bacillota</taxon>
        <taxon>Negativicutes</taxon>
        <taxon>Selenomonadales</taxon>
        <taxon>Selenomonadaceae</taxon>
        <taxon>Selenomonas</taxon>
    </lineage>
</organism>
<dbReference type="Pfam" id="PF03288">
    <property type="entry name" value="Pox_D5"/>
    <property type="match status" value="1"/>
</dbReference>
<dbReference type="InterPro" id="IPR014015">
    <property type="entry name" value="Helicase_SF3_DNA-vir"/>
</dbReference>
<name>A0A5D6WGF7_9FIRM</name>
<dbReference type="InterPro" id="IPR006500">
    <property type="entry name" value="Helicase_put_C_phage/plasmid"/>
</dbReference>
<evidence type="ECO:0000313" key="6">
    <source>
        <dbReference type="EMBL" id="TYZ27116.1"/>
    </source>
</evidence>
<dbReference type="SMART" id="SM00942">
    <property type="entry name" value="PriCT_1"/>
    <property type="match status" value="1"/>
</dbReference>
<dbReference type="PROSITE" id="PS51206">
    <property type="entry name" value="SF3_HELICASE_1"/>
    <property type="match status" value="1"/>
</dbReference>
<dbReference type="Pfam" id="PF08706">
    <property type="entry name" value="D5_N"/>
    <property type="match status" value="1"/>
</dbReference>
<dbReference type="SUPFAM" id="SSF52540">
    <property type="entry name" value="P-loop containing nucleoside triphosphate hydrolases"/>
    <property type="match status" value="1"/>
</dbReference>
<evidence type="ECO:0000256" key="4">
    <source>
        <dbReference type="ARBA" id="ARBA00022840"/>
    </source>
</evidence>
<dbReference type="Proteomes" id="UP000322783">
    <property type="component" value="Unassembled WGS sequence"/>
</dbReference>
<comment type="caution">
    <text evidence="6">The sequence shown here is derived from an EMBL/GenBank/DDBJ whole genome shotgun (WGS) entry which is preliminary data.</text>
</comment>
<dbReference type="SMART" id="SM00885">
    <property type="entry name" value="D5_N"/>
    <property type="match status" value="1"/>
</dbReference>
<dbReference type="Gene3D" id="3.40.50.300">
    <property type="entry name" value="P-loop containing nucleotide triphosphate hydrolases"/>
    <property type="match status" value="1"/>
</dbReference>